<evidence type="ECO:0000313" key="1">
    <source>
        <dbReference type="EMBL" id="KAF7113097.1"/>
    </source>
</evidence>
<dbReference type="EMBL" id="WJXA01000354">
    <property type="protein sequence ID" value="KAF7113097.1"/>
    <property type="molecule type" value="Genomic_DNA"/>
</dbReference>
<proteinExistence type="predicted"/>
<gene>
    <name evidence="1" type="ORF">RHSIM_RhsimUnG0161500</name>
</gene>
<reference evidence="1" key="1">
    <citation type="submission" date="2019-11" db="EMBL/GenBank/DDBJ databases">
        <authorList>
            <person name="Liu Y."/>
            <person name="Hou J."/>
            <person name="Li T.-Q."/>
            <person name="Guan C.-H."/>
            <person name="Wu X."/>
            <person name="Wu H.-Z."/>
            <person name="Ling F."/>
            <person name="Zhang R."/>
            <person name="Shi X.-G."/>
            <person name="Ren J.-P."/>
            <person name="Chen E.-F."/>
            <person name="Sun J.-M."/>
        </authorList>
    </citation>
    <scope>NUCLEOTIDE SEQUENCE</scope>
    <source>
        <strain evidence="1">Adult_tree_wgs_1</strain>
        <tissue evidence="1">Leaves</tissue>
    </source>
</reference>
<evidence type="ECO:0000313" key="2">
    <source>
        <dbReference type="Proteomes" id="UP000626092"/>
    </source>
</evidence>
<dbReference type="OrthoDB" id="10585109at2759"/>
<dbReference type="Proteomes" id="UP000626092">
    <property type="component" value="Unassembled WGS sequence"/>
</dbReference>
<organism evidence="1 2">
    <name type="scientific">Rhododendron simsii</name>
    <name type="common">Sims's rhododendron</name>
    <dbReference type="NCBI Taxonomy" id="118357"/>
    <lineage>
        <taxon>Eukaryota</taxon>
        <taxon>Viridiplantae</taxon>
        <taxon>Streptophyta</taxon>
        <taxon>Embryophyta</taxon>
        <taxon>Tracheophyta</taxon>
        <taxon>Spermatophyta</taxon>
        <taxon>Magnoliopsida</taxon>
        <taxon>eudicotyledons</taxon>
        <taxon>Gunneridae</taxon>
        <taxon>Pentapetalae</taxon>
        <taxon>asterids</taxon>
        <taxon>Ericales</taxon>
        <taxon>Ericaceae</taxon>
        <taxon>Ericoideae</taxon>
        <taxon>Rhodoreae</taxon>
        <taxon>Rhododendron</taxon>
    </lineage>
</organism>
<comment type="caution">
    <text evidence="1">The sequence shown here is derived from an EMBL/GenBank/DDBJ whole genome shotgun (WGS) entry which is preliminary data.</text>
</comment>
<keyword evidence="2" id="KW-1185">Reference proteome</keyword>
<protein>
    <submittedName>
        <fullName evidence="1">Uncharacterized protein</fullName>
    </submittedName>
</protein>
<dbReference type="AlphaFoldDB" id="A0A834FUD1"/>
<name>A0A834FUD1_RHOSS</name>
<accession>A0A834FUD1</accession>
<sequence>MDTYGHKDHLLPLLERGSGRTTQMRLKIGVLPGPVPTSGEGRGRVTFGKGGGRAAEMRMRANVFWLTVEALVFQVRDLINWDSFAMEKAVTGGVYRGLLIWVWTLRFRLMFTTVWGTFNRLYGSVKKAYDGIREMAAGCVPGGIATAISSRCSVVLPVSAHEEEALLAGLWWMVVGGRGLWKGLMHGVSWGLMSLFLIKEQSRFLIWWKLWPSLKCSFMG</sequence>